<proteinExistence type="predicted"/>
<evidence type="ECO:0000256" key="3">
    <source>
        <dbReference type="ARBA" id="ARBA00022692"/>
    </source>
</evidence>
<feature type="domain" description="DUF2179" evidence="7">
    <location>
        <begin position="213"/>
        <end position="266"/>
    </location>
</feature>
<evidence type="ECO:0000256" key="1">
    <source>
        <dbReference type="ARBA" id="ARBA00004651"/>
    </source>
</evidence>
<feature type="transmembrane region" description="Helical" evidence="6">
    <location>
        <begin position="37"/>
        <end position="63"/>
    </location>
</feature>
<accession>A0A0M4FIF9</accession>
<evidence type="ECO:0000313" key="8">
    <source>
        <dbReference type="EMBL" id="ALC82699.1"/>
    </source>
</evidence>
<keyword evidence="9" id="KW-1185">Reference proteome</keyword>
<dbReference type="Gene3D" id="3.30.70.120">
    <property type="match status" value="1"/>
</dbReference>
<evidence type="ECO:0000256" key="6">
    <source>
        <dbReference type="SAM" id="Phobius"/>
    </source>
</evidence>
<evidence type="ECO:0000313" key="9">
    <source>
        <dbReference type="Proteomes" id="UP000067625"/>
    </source>
</evidence>
<name>A0A0M4FIF9_9BACI</name>
<gene>
    <name evidence="8" type="ORF">AM592_14755</name>
</gene>
<sequence length="292" mass="31818">MKNIIYIVIGTFLFAISVTLLAMPNHIAEGGIVGLSLLIYFGLGISPSISNLVIFIILLAVGIKFLPRHMIYKTILNVPLLSLFIYLTENLGKPMEDPLLAAIFAGLLTGVGFGLIYQAGSSVGGTSIIALMLKVRLGWNLTGTGFALDALVVLAGIFIIGPVYTMYTLIALFIGKLATDYVLGGFDSKKAVNIISPKIQEISHRVMNEMSSSATMFEGHGEYTKEKRSVLYVVVRSHRLLHLKRLIKEIDPNAFVVIHNVKDVSGGTFFATHHSYYGQESTTVPQNKGNNI</sequence>
<dbReference type="PATRIC" id="fig|1441095.3.peg.3257"/>
<evidence type="ECO:0000256" key="5">
    <source>
        <dbReference type="ARBA" id="ARBA00023136"/>
    </source>
</evidence>
<comment type="subcellular location">
    <subcellularLocation>
        <location evidence="1">Cell membrane</location>
        <topology evidence="1">Multi-pass membrane protein</topology>
    </subcellularLocation>
</comment>
<evidence type="ECO:0000259" key="7">
    <source>
        <dbReference type="Pfam" id="PF10035"/>
    </source>
</evidence>
<dbReference type="Pfam" id="PF10035">
    <property type="entry name" value="DUF2179"/>
    <property type="match status" value="1"/>
</dbReference>
<dbReference type="STRING" id="1441095.AM592_14755"/>
<dbReference type="AlphaFoldDB" id="A0A0M4FIF9"/>
<keyword evidence="4 6" id="KW-1133">Transmembrane helix</keyword>
<feature type="transmembrane region" description="Helical" evidence="6">
    <location>
        <begin position="5"/>
        <end position="25"/>
    </location>
</feature>
<dbReference type="EMBL" id="CP012600">
    <property type="protein sequence ID" value="ALC82699.1"/>
    <property type="molecule type" value="Genomic_DNA"/>
</dbReference>
<dbReference type="OrthoDB" id="1758221at2"/>
<feature type="transmembrane region" description="Helical" evidence="6">
    <location>
        <begin position="166"/>
        <end position="186"/>
    </location>
</feature>
<dbReference type="Proteomes" id="UP000067625">
    <property type="component" value="Chromosome"/>
</dbReference>
<feature type="transmembrane region" description="Helical" evidence="6">
    <location>
        <begin position="70"/>
        <end position="87"/>
    </location>
</feature>
<dbReference type="InterPro" id="IPR019264">
    <property type="entry name" value="DUF2179"/>
</dbReference>
<feature type="transmembrane region" description="Helical" evidence="6">
    <location>
        <begin position="99"/>
        <end position="117"/>
    </location>
</feature>
<evidence type="ECO:0000256" key="2">
    <source>
        <dbReference type="ARBA" id="ARBA00022475"/>
    </source>
</evidence>
<keyword evidence="5 6" id="KW-0472">Membrane</keyword>
<reference evidence="9" key="1">
    <citation type="submission" date="2015-08" db="EMBL/GenBank/DDBJ databases">
        <title>Genome sequencing project for genomic taxonomy and phylogenomics of Bacillus-like bacteria.</title>
        <authorList>
            <person name="Liu B."/>
            <person name="Wang J."/>
            <person name="Zhu Y."/>
            <person name="Liu G."/>
            <person name="Chen Q."/>
            <person name="Chen Z."/>
            <person name="Lan J."/>
            <person name="Che J."/>
            <person name="Ge C."/>
            <person name="Shi H."/>
            <person name="Pan Z."/>
            <person name="Liu X."/>
        </authorList>
    </citation>
    <scope>NUCLEOTIDE SEQUENCE [LARGE SCALE GENOMIC DNA]</scope>
    <source>
        <strain evidence="9">FJAT-4402</strain>
    </source>
</reference>
<dbReference type="PIRSF" id="PIRSF006483">
    <property type="entry name" value="Membrane_protein_YitT"/>
    <property type="match status" value="1"/>
</dbReference>
<keyword evidence="3 6" id="KW-0812">Transmembrane</keyword>
<evidence type="ECO:0000256" key="4">
    <source>
        <dbReference type="ARBA" id="ARBA00022989"/>
    </source>
</evidence>
<dbReference type="RefSeq" id="WP_053604508.1">
    <property type="nucleotide sequence ID" value="NZ_CP012600.1"/>
</dbReference>
<protein>
    <recommendedName>
        <fullName evidence="7">DUF2179 domain-containing protein</fullName>
    </recommendedName>
</protein>
<feature type="transmembrane region" description="Helical" evidence="6">
    <location>
        <begin position="137"/>
        <end position="160"/>
    </location>
</feature>
<dbReference type="InterPro" id="IPR051461">
    <property type="entry name" value="UPF0750_membrane"/>
</dbReference>
<organism evidence="8 9">
    <name type="scientific">Bacillus gobiensis</name>
    <dbReference type="NCBI Taxonomy" id="1441095"/>
    <lineage>
        <taxon>Bacteria</taxon>
        <taxon>Bacillati</taxon>
        <taxon>Bacillota</taxon>
        <taxon>Bacilli</taxon>
        <taxon>Bacillales</taxon>
        <taxon>Bacillaceae</taxon>
        <taxon>Bacillus</taxon>
    </lineage>
</organism>
<dbReference type="InterPro" id="IPR015867">
    <property type="entry name" value="N-reg_PII/ATP_PRibTrfase_C"/>
</dbReference>
<reference evidence="8 9" key="2">
    <citation type="journal article" date="2016" name="Int. J. Syst. Evol. Microbiol.">
        <title>Bacillus gobiensis sp. nov., isolated from a soil sample.</title>
        <authorList>
            <person name="Liu B."/>
            <person name="Liu G.H."/>
            <person name="Cetin S."/>
            <person name="Schumann P."/>
            <person name="Pan Z.Z."/>
            <person name="Chen Q.Q."/>
        </authorList>
    </citation>
    <scope>NUCLEOTIDE SEQUENCE [LARGE SCALE GENOMIC DNA]</scope>
    <source>
        <strain evidence="8 9">FJAT-4402</strain>
    </source>
</reference>
<dbReference type="GO" id="GO:0005886">
    <property type="term" value="C:plasma membrane"/>
    <property type="evidence" value="ECO:0007669"/>
    <property type="project" value="UniProtKB-SubCell"/>
</dbReference>
<dbReference type="Pfam" id="PF02588">
    <property type="entry name" value="YitT_membrane"/>
    <property type="match status" value="1"/>
</dbReference>
<dbReference type="InterPro" id="IPR003740">
    <property type="entry name" value="YitT"/>
</dbReference>
<dbReference type="PANTHER" id="PTHR33545:SF4">
    <property type="entry name" value="UPF0750 MEMBRANE PROTEIN YXKD"/>
    <property type="match status" value="1"/>
</dbReference>
<keyword evidence="2" id="KW-1003">Cell membrane</keyword>
<dbReference type="CDD" id="cd16380">
    <property type="entry name" value="YitT_C"/>
    <property type="match status" value="1"/>
</dbReference>
<dbReference type="PANTHER" id="PTHR33545">
    <property type="entry name" value="UPF0750 MEMBRANE PROTEIN YITT-RELATED"/>
    <property type="match status" value="1"/>
</dbReference>